<name>A0ACC3TTV1_9ASCO</name>
<accession>A0ACC3TTV1</accession>
<dbReference type="EMBL" id="MU970048">
    <property type="protein sequence ID" value="KAK9324619.1"/>
    <property type="molecule type" value="Genomic_DNA"/>
</dbReference>
<sequence length="283" mass="30556">MTGRSSFASAVRLFGANCQRLHIRSNTSSLIARQVRSSAFATSSPAAASPTAPRRSFFSEHATLIVAASSLLAGAALAYKFTPLQILTMFQEKLPEVGSPEEAAYIDRVEKQLQQSRIVKQMRAKPEFEERRMWVNAPEEYQKQAFLAGTLSGMGKFAVPGIVFVNKKTNQIVSVIHVGSLLSGFPGIVHGGLIGALLDEALARAAILPLPGQSAVTANLNINYRAPTFTNQVIAIKTHVTEFTTYKSLVAGRVESAHGHLLAEATGVFVVPKKYNLKSLSDM</sequence>
<evidence type="ECO:0000313" key="1">
    <source>
        <dbReference type="EMBL" id="KAK9324619.1"/>
    </source>
</evidence>
<organism evidence="1 2">
    <name type="scientific">Lipomyces orientalis</name>
    <dbReference type="NCBI Taxonomy" id="1233043"/>
    <lineage>
        <taxon>Eukaryota</taxon>
        <taxon>Fungi</taxon>
        <taxon>Dikarya</taxon>
        <taxon>Ascomycota</taxon>
        <taxon>Saccharomycotina</taxon>
        <taxon>Lipomycetes</taxon>
        <taxon>Lipomycetales</taxon>
        <taxon>Lipomycetaceae</taxon>
        <taxon>Lipomyces</taxon>
    </lineage>
</organism>
<comment type="caution">
    <text evidence="1">The sequence shown here is derived from an EMBL/GenBank/DDBJ whole genome shotgun (WGS) entry which is preliminary data.</text>
</comment>
<evidence type="ECO:0000313" key="2">
    <source>
        <dbReference type="Proteomes" id="UP001489719"/>
    </source>
</evidence>
<dbReference type="Proteomes" id="UP001489719">
    <property type="component" value="Unassembled WGS sequence"/>
</dbReference>
<protein>
    <submittedName>
        <fullName evidence="1">HotDog domain-containing protein</fullName>
    </submittedName>
</protein>
<keyword evidence="2" id="KW-1185">Reference proteome</keyword>
<reference evidence="2" key="1">
    <citation type="journal article" date="2024" name="Front. Bioeng. Biotechnol.">
        <title>Genome-scale model development and genomic sequencing of the oleaginous clade Lipomyces.</title>
        <authorList>
            <person name="Czajka J.J."/>
            <person name="Han Y."/>
            <person name="Kim J."/>
            <person name="Mondo S.J."/>
            <person name="Hofstad B.A."/>
            <person name="Robles A."/>
            <person name="Haridas S."/>
            <person name="Riley R."/>
            <person name="LaButti K."/>
            <person name="Pangilinan J."/>
            <person name="Andreopoulos W."/>
            <person name="Lipzen A."/>
            <person name="Yan J."/>
            <person name="Wang M."/>
            <person name="Ng V."/>
            <person name="Grigoriev I.V."/>
            <person name="Spatafora J.W."/>
            <person name="Magnuson J.K."/>
            <person name="Baker S.E."/>
            <person name="Pomraning K.R."/>
        </authorList>
    </citation>
    <scope>NUCLEOTIDE SEQUENCE [LARGE SCALE GENOMIC DNA]</scope>
    <source>
        <strain evidence="2">CBS 10300</strain>
    </source>
</reference>
<gene>
    <name evidence="1" type="ORF">V1517DRAFT_316953</name>
</gene>
<proteinExistence type="predicted"/>